<feature type="compositionally biased region" description="Basic and acidic residues" evidence="1">
    <location>
        <begin position="138"/>
        <end position="147"/>
    </location>
</feature>
<sequence>MLDDHHKIDLWQLHMDWPRFWSYYIQIWEDQYNYIPTREPIIVPELVCVPEYMSWFRIYGKPYLLSVEERQQQLHIQRERRRRPITRPSNSTHTVTGPNTSTDDTHNTAFSDDAKLESIARFISISIMPSGPPMYRPPSHEGSHERPLGSSSFYQSPSPYRFQTALSLVMQTPPQSLFYQGDS</sequence>
<reference evidence="2 3" key="1">
    <citation type="journal article" date="2019" name="Genome Biol. Evol.">
        <title>Insights into the evolution of the New World diploid cottons (Gossypium, subgenus Houzingenia) based on genome sequencing.</title>
        <authorList>
            <person name="Grover C.E."/>
            <person name="Arick M.A. 2nd"/>
            <person name="Thrash A."/>
            <person name="Conover J.L."/>
            <person name="Sanders W.S."/>
            <person name="Peterson D.G."/>
            <person name="Frelichowski J.E."/>
            <person name="Scheffler J.A."/>
            <person name="Scheffler B.E."/>
            <person name="Wendel J.F."/>
        </authorList>
    </citation>
    <scope>NUCLEOTIDE SEQUENCE [LARGE SCALE GENOMIC DNA]</scope>
    <source>
        <strain evidence="2">1</strain>
        <tissue evidence="2">Leaf</tissue>
    </source>
</reference>
<protein>
    <recommendedName>
        <fullName evidence="4">Aminotransferase-like plant mobile domain-containing protein</fullName>
    </recommendedName>
</protein>
<dbReference type="OrthoDB" id="986911at2759"/>
<feature type="non-terminal residue" evidence="2">
    <location>
        <position position="183"/>
    </location>
</feature>
<name>A0A7J9MZ83_GOSSC</name>
<feature type="compositionally biased region" description="Polar residues" evidence="1">
    <location>
        <begin position="87"/>
        <end position="109"/>
    </location>
</feature>
<organism evidence="2 3">
    <name type="scientific">Gossypium schwendimanii</name>
    <name type="common">Cotton</name>
    <dbReference type="NCBI Taxonomy" id="34291"/>
    <lineage>
        <taxon>Eukaryota</taxon>
        <taxon>Viridiplantae</taxon>
        <taxon>Streptophyta</taxon>
        <taxon>Embryophyta</taxon>
        <taxon>Tracheophyta</taxon>
        <taxon>Spermatophyta</taxon>
        <taxon>Magnoliopsida</taxon>
        <taxon>eudicotyledons</taxon>
        <taxon>Gunneridae</taxon>
        <taxon>Pentapetalae</taxon>
        <taxon>rosids</taxon>
        <taxon>malvids</taxon>
        <taxon>Malvales</taxon>
        <taxon>Malvaceae</taxon>
        <taxon>Malvoideae</taxon>
        <taxon>Gossypium</taxon>
    </lineage>
</organism>
<accession>A0A7J9MZ83</accession>
<evidence type="ECO:0008006" key="4">
    <source>
        <dbReference type="Google" id="ProtNLM"/>
    </source>
</evidence>
<comment type="caution">
    <text evidence="2">The sequence shown here is derived from an EMBL/GenBank/DDBJ whole genome shotgun (WGS) entry which is preliminary data.</text>
</comment>
<gene>
    <name evidence="2" type="ORF">Goshw_010060</name>
</gene>
<evidence type="ECO:0000313" key="2">
    <source>
        <dbReference type="EMBL" id="MBA0876300.1"/>
    </source>
</evidence>
<dbReference type="EMBL" id="JABFAF010264471">
    <property type="protein sequence ID" value="MBA0876300.1"/>
    <property type="molecule type" value="Genomic_DNA"/>
</dbReference>
<proteinExistence type="predicted"/>
<dbReference type="Proteomes" id="UP000593576">
    <property type="component" value="Unassembled WGS sequence"/>
</dbReference>
<evidence type="ECO:0000313" key="3">
    <source>
        <dbReference type="Proteomes" id="UP000593576"/>
    </source>
</evidence>
<feature type="region of interest" description="Disordered" evidence="1">
    <location>
        <begin position="131"/>
        <end position="155"/>
    </location>
</feature>
<dbReference type="AlphaFoldDB" id="A0A7J9MZ83"/>
<keyword evidence="3" id="KW-1185">Reference proteome</keyword>
<feature type="region of interest" description="Disordered" evidence="1">
    <location>
        <begin position="75"/>
        <end position="109"/>
    </location>
</feature>
<evidence type="ECO:0000256" key="1">
    <source>
        <dbReference type="SAM" id="MobiDB-lite"/>
    </source>
</evidence>